<evidence type="ECO:0000256" key="1">
    <source>
        <dbReference type="PROSITE-ProRule" id="PRU00325"/>
    </source>
</evidence>
<dbReference type="EMBL" id="VIVN01000003">
    <property type="protein sequence ID" value="TWE04949.1"/>
    <property type="molecule type" value="Genomic_DNA"/>
</dbReference>
<keyword evidence="1" id="KW-0862">Zinc</keyword>
<keyword evidence="4" id="KW-1185">Reference proteome</keyword>
<organism evidence="3 4">
    <name type="scientific">Neobacillus bataviensis</name>
    <dbReference type="NCBI Taxonomy" id="220685"/>
    <lineage>
        <taxon>Bacteria</taxon>
        <taxon>Bacillati</taxon>
        <taxon>Bacillota</taxon>
        <taxon>Bacilli</taxon>
        <taxon>Bacillales</taxon>
        <taxon>Bacillaceae</taxon>
        <taxon>Neobacillus</taxon>
    </lineage>
</organism>
<evidence type="ECO:0000313" key="3">
    <source>
        <dbReference type="EMBL" id="TWE04949.1"/>
    </source>
</evidence>
<evidence type="ECO:0000259" key="2">
    <source>
        <dbReference type="PROSITE" id="PS50966"/>
    </source>
</evidence>
<dbReference type="GO" id="GO:0008270">
    <property type="term" value="F:zinc ion binding"/>
    <property type="evidence" value="ECO:0007669"/>
    <property type="project" value="UniProtKB-KW"/>
</dbReference>
<name>A0A561DNP9_9BACI</name>
<gene>
    <name evidence="3" type="ORF">FB550_103123</name>
</gene>
<dbReference type="AlphaFoldDB" id="A0A561DNP9"/>
<dbReference type="InterPro" id="IPR007527">
    <property type="entry name" value="Znf_SWIM"/>
</dbReference>
<dbReference type="Pfam" id="PF04434">
    <property type="entry name" value="SWIM"/>
    <property type="match status" value="1"/>
</dbReference>
<evidence type="ECO:0000313" key="4">
    <source>
        <dbReference type="Proteomes" id="UP000319671"/>
    </source>
</evidence>
<keyword evidence="1" id="KW-0863">Zinc-finger</keyword>
<feature type="domain" description="SWIM-type" evidence="2">
    <location>
        <begin position="48"/>
        <end position="85"/>
    </location>
</feature>
<protein>
    <submittedName>
        <fullName evidence="3">SWIM zinc finger protein</fullName>
    </submittedName>
</protein>
<accession>A0A561DNP9</accession>
<sequence>MKLTNFEQWIEDKVLERGQGYFKKGKILNLTTSDDIQYKALVDGSEVYHVNIYLNGDVVVNAYCDCPYDLNKYCKHKAAVLYALRDKRPEKHDLAMVEEQEKKGVNTILQSQNKEDLINVILDLTEEFPYIEKRLIFKFSPDKEEISSAKKLIQEYISGAKRKGFIDWRHMGQALKGADLTLEKAQGKLDAGDTQNAALLSLIVLSPVVKMLQYADDSDGSAGSIINWALRITEKAVSASEKLLPEKEQKKLFEAILKESQKAVYDDWSDWRYDLLRICTRFSYHHELRKKLEKQLDNLLEKSGTSWNAKYDQKEVKLIQLEIIETCEGLDEARKFIYENTNISEFRKKAIAVELQIKDYKKVIQLCIEGEAVDKDYRGLVHEWKEYRYQAYELLGDIEGQRRLGRELLFENEFKYFQKLKELYSMGEWETVLKEIVDEFGSQKYQPSAYVSILIQEGLTAQLLSYCQAHVLTITEYYPYLIKDYLKEVNDLFIQYINQSADEATDRKKYRKVCTLIKTYKKACGTIHSHQLITDLRERHKKRPAFLEELARIR</sequence>
<reference evidence="3 4" key="1">
    <citation type="submission" date="2019-06" db="EMBL/GenBank/DDBJ databases">
        <title>Sorghum-associated microbial communities from plants grown in Nebraska, USA.</title>
        <authorList>
            <person name="Schachtman D."/>
        </authorList>
    </citation>
    <scope>NUCLEOTIDE SEQUENCE [LARGE SCALE GENOMIC DNA]</scope>
    <source>
        <strain evidence="3 4">2482</strain>
    </source>
</reference>
<dbReference type="RefSeq" id="WP_186446404.1">
    <property type="nucleotide sequence ID" value="NZ_VIVN01000003.1"/>
</dbReference>
<proteinExistence type="predicted"/>
<dbReference type="PROSITE" id="PS50966">
    <property type="entry name" value="ZF_SWIM"/>
    <property type="match status" value="1"/>
</dbReference>
<comment type="caution">
    <text evidence="3">The sequence shown here is derived from an EMBL/GenBank/DDBJ whole genome shotgun (WGS) entry which is preliminary data.</text>
</comment>
<keyword evidence="1" id="KW-0479">Metal-binding</keyword>
<dbReference type="Proteomes" id="UP000319671">
    <property type="component" value="Unassembled WGS sequence"/>
</dbReference>